<feature type="domain" description="Aldehyde dehydrogenase" evidence="5">
    <location>
        <begin position="34"/>
        <end position="494"/>
    </location>
</feature>
<dbReference type="FunFam" id="3.40.309.10:FF:000010">
    <property type="entry name" value="Gamma-aminobutyraldehyde dehydrogenase"/>
    <property type="match status" value="1"/>
</dbReference>
<dbReference type="InterPro" id="IPR016160">
    <property type="entry name" value="Ald_DH_CS_CYS"/>
</dbReference>
<evidence type="ECO:0000259" key="5">
    <source>
        <dbReference type="Pfam" id="PF00171"/>
    </source>
</evidence>
<dbReference type="GO" id="GO:0004777">
    <property type="term" value="F:succinate-semialdehyde dehydrogenase (NAD+) activity"/>
    <property type="evidence" value="ECO:0007669"/>
    <property type="project" value="TreeGrafter"/>
</dbReference>
<sequence length="498" mass="53809">MAEGRVTPPHPPPCARGREAGGFRWGTTQEEKAMAIATVNPATGETLRTYEAHGPDEVERRIAAAHEAFRHWRTTPFAERARLLRAAATLLDEDTEDIARTMTLEMGKPLTAARAEAGKCAKTMRWYARHAAELLADEHPAESDVRDSGADRARVHYRPLGPVLAVMPWNFPLWQVIRFAAPALMAGNTGLLKHASNVPRTALYLGDLFRRAGYPDGCFQTLLIGSAEVEGVLRDPRVAAATLTGSEPAGRAVASVAGDVVKKTVLELGGSDPYIVMPSADIVRAVKTAVTARVQNNGQSCIAAKRFIVHEDVYEDFTERFTAAMNALTVGDPLDESTDVGPLATEKGRADLEELVDDAVRKGARVLCGGARPDAPALAGGWYYRPTVLAGITPAMRIHQEETFGPVATVYPVRDAEEAVTVANDSPFGLSSNVWTRRDEDVDFFVRDLQAGGVFVNGMTASHPALPFGGIKRSGYGRELSGHGIKEFCNATTVWQRA</sequence>
<dbReference type="GO" id="GO:0004030">
    <property type="term" value="F:aldehyde dehydrogenase [NAD(P)+] activity"/>
    <property type="evidence" value="ECO:0007669"/>
    <property type="project" value="InterPro"/>
</dbReference>
<feature type="region of interest" description="Disordered" evidence="4">
    <location>
        <begin position="1"/>
        <end position="21"/>
    </location>
</feature>
<reference evidence="6" key="2">
    <citation type="submission" date="2020-09" db="EMBL/GenBank/DDBJ databases">
        <authorList>
            <person name="Sun Q."/>
            <person name="Ohkuma M."/>
        </authorList>
    </citation>
    <scope>NUCLEOTIDE SEQUENCE</scope>
    <source>
        <strain evidence="6">JCM 4122</strain>
    </source>
</reference>
<dbReference type="PROSITE" id="PS00070">
    <property type="entry name" value="ALDEHYDE_DEHYDR_CYS"/>
    <property type="match status" value="1"/>
</dbReference>
<evidence type="ECO:0000313" key="6">
    <source>
        <dbReference type="EMBL" id="GHG09495.1"/>
    </source>
</evidence>
<evidence type="ECO:0000256" key="4">
    <source>
        <dbReference type="SAM" id="MobiDB-lite"/>
    </source>
</evidence>
<dbReference type="Pfam" id="PF00171">
    <property type="entry name" value="Aldedh"/>
    <property type="match status" value="1"/>
</dbReference>
<organism evidence="6 7">
    <name type="scientific">Streptomyces filamentosus</name>
    <name type="common">Streptomyces roseosporus</name>
    <dbReference type="NCBI Taxonomy" id="67294"/>
    <lineage>
        <taxon>Bacteria</taxon>
        <taxon>Bacillati</taxon>
        <taxon>Actinomycetota</taxon>
        <taxon>Actinomycetes</taxon>
        <taxon>Kitasatosporales</taxon>
        <taxon>Streptomycetaceae</taxon>
        <taxon>Streptomyces</taxon>
    </lineage>
</organism>
<evidence type="ECO:0000256" key="2">
    <source>
        <dbReference type="ARBA" id="ARBA00022857"/>
    </source>
</evidence>
<keyword evidence="2" id="KW-0521">NADP</keyword>
<dbReference type="InterPro" id="IPR044148">
    <property type="entry name" value="ALDH_GabD1-like"/>
</dbReference>
<dbReference type="InterPro" id="IPR047110">
    <property type="entry name" value="GABD/Sad-like"/>
</dbReference>
<dbReference type="NCBIfam" id="NF006915">
    <property type="entry name" value="PRK09406.1"/>
    <property type="match status" value="1"/>
</dbReference>
<evidence type="ECO:0000256" key="1">
    <source>
        <dbReference type="ARBA" id="ARBA00009986"/>
    </source>
</evidence>
<dbReference type="PANTHER" id="PTHR43217">
    <property type="entry name" value="SUCCINATE SEMIALDEHYDE DEHYDROGENASE [NAD(P)+] SAD"/>
    <property type="match status" value="1"/>
</dbReference>
<dbReference type="CDD" id="cd07100">
    <property type="entry name" value="ALDH_SSADH1_GabD1"/>
    <property type="match status" value="1"/>
</dbReference>
<dbReference type="FunFam" id="3.40.605.10:FF:000012">
    <property type="entry name" value="NAD-dependent succinate-semialdehyde dehydrogenase"/>
    <property type="match status" value="1"/>
</dbReference>
<dbReference type="AlphaFoldDB" id="A0A919BS70"/>
<dbReference type="EMBL" id="BNBE01000002">
    <property type="protein sequence ID" value="GHG09495.1"/>
    <property type="molecule type" value="Genomic_DNA"/>
</dbReference>
<dbReference type="InterPro" id="IPR016161">
    <property type="entry name" value="Ald_DH/histidinol_DH"/>
</dbReference>
<dbReference type="InterPro" id="IPR015590">
    <property type="entry name" value="Aldehyde_DH_dom"/>
</dbReference>
<gene>
    <name evidence="6" type="primary">gabD1</name>
    <name evidence="6" type="ORF">GCM10017667_47330</name>
</gene>
<dbReference type="Proteomes" id="UP000632849">
    <property type="component" value="Unassembled WGS sequence"/>
</dbReference>
<protein>
    <submittedName>
        <fullName evidence="6">NADP-dependent succinic semialdehyde dehydrogenase</fullName>
    </submittedName>
</protein>
<dbReference type="InterPro" id="IPR016162">
    <property type="entry name" value="Ald_DH_N"/>
</dbReference>
<dbReference type="SUPFAM" id="SSF53720">
    <property type="entry name" value="ALDH-like"/>
    <property type="match status" value="1"/>
</dbReference>
<accession>A0A919BS70</accession>
<keyword evidence="3" id="KW-0560">Oxidoreductase</keyword>
<reference evidence="6" key="1">
    <citation type="journal article" date="2014" name="Int. J. Syst. Evol. Microbiol.">
        <title>Complete genome sequence of Corynebacterium casei LMG S-19264T (=DSM 44701T), isolated from a smear-ripened cheese.</title>
        <authorList>
            <consortium name="US DOE Joint Genome Institute (JGI-PGF)"/>
            <person name="Walter F."/>
            <person name="Albersmeier A."/>
            <person name="Kalinowski J."/>
            <person name="Ruckert C."/>
        </authorList>
    </citation>
    <scope>NUCLEOTIDE SEQUENCE</scope>
    <source>
        <strain evidence="6">JCM 4122</strain>
    </source>
</reference>
<evidence type="ECO:0000256" key="3">
    <source>
        <dbReference type="ARBA" id="ARBA00023002"/>
    </source>
</evidence>
<dbReference type="Gene3D" id="3.40.309.10">
    <property type="entry name" value="Aldehyde Dehydrogenase, Chain A, domain 2"/>
    <property type="match status" value="1"/>
</dbReference>
<keyword evidence="7" id="KW-1185">Reference proteome</keyword>
<name>A0A919BS70_STRFL</name>
<proteinExistence type="inferred from homology"/>
<evidence type="ECO:0000313" key="7">
    <source>
        <dbReference type="Proteomes" id="UP000632849"/>
    </source>
</evidence>
<dbReference type="PANTHER" id="PTHR43217:SF1">
    <property type="entry name" value="SUCCINATE SEMIALDEHYDE DEHYDROGENASE [NAD(P)+] SAD"/>
    <property type="match status" value="1"/>
</dbReference>
<comment type="caution">
    <text evidence="6">The sequence shown here is derived from an EMBL/GenBank/DDBJ whole genome shotgun (WGS) entry which is preliminary data.</text>
</comment>
<dbReference type="InterPro" id="IPR016163">
    <property type="entry name" value="Ald_DH_C"/>
</dbReference>
<dbReference type="Gene3D" id="3.40.605.10">
    <property type="entry name" value="Aldehyde Dehydrogenase, Chain A, domain 1"/>
    <property type="match status" value="1"/>
</dbReference>
<comment type="similarity">
    <text evidence="1">Belongs to the aldehyde dehydrogenase family.</text>
</comment>